<comment type="caution">
    <text evidence="8">The sequence shown here is derived from an EMBL/GenBank/DDBJ whole genome shotgun (WGS) entry which is preliminary data.</text>
</comment>
<gene>
    <name evidence="8" type="ORF">HMN09_00791700</name>
</gene>
<protein>
    <submittedName>
        <fullName evidence="8">Major facilitator transporter-like protein</fullName>
    </submittedName>
</protein>
<dbReference type="InterPro" id="IPR011701">
    <property type="entry name" value="MFS"/>
</dbReference>
<feature type="transmembrane region" description="Helical" evidence="6">
    <location>
        <begin position="127"/>
        <end position="146"/>
    </location>
</feature>
<feature type="transmembrane region" description="Helical" evidence="6">
    <location>
        <begin position="152"/>
        <end position="173"/>
    </location>
</feature>
<feature type="transmembrane region" description="Helical" evidence="6">
    <location>
        <begin position="331"/>
        <end position="351"/>
    </location>
</feature>
<feature type="region of interest" description="Disordered" evidence="5">
    <location>
        <begin position="1"/>
        <end position="50"/>
    </location>
</feature>
<evidence type="ECO:0000313" key="9">
    <source>
        <dbReference type="Proteomes" id="UP000613580"/>
    </source>
</evidence>
<organism evidence="8 9">
    <name type="scientific">Mycena chlorophos</name>
    <name type="common">Agaric fungus</name>
    <name type="synonym">Agaricus chlorophos</name>
    <dbReference type="NCBI Taxonomy" id="658473"/>
    <lineage>
        <taxon>Eukaryota</taxon>
        <taxon>Fungi</taxon>
        <taxon>Dikarya</taxon>
        <taxon>Basidiomycota</taxon>
        <taxon>Agaricomycotina</taxon>
        <taxon>Agaricomycetes</taxon>
        <taxon>Agaricomycetidae</taxon>
        <taxon>Agaricales</taxon>
        <taxon>Marasmiineae</taxon>
        <taxon>Mycenaceae</taxon>
        <taxon>Mycena</taxon>
    </lineage>
</organism>
<evidence type="ECO:0000256" key="5">
    <source>
        <dbReference type="SAM" id="MobiDB-lite"/>
    </source>
</evidence>
<dbReference type="GO" id="GO:0005886">
    <property type="term" value="C:plasma membrane"/>
    <property type="evidence" value="ECO:0007669"/>
    <property type="project" value="TreeGrafter"/>
</dbReference>
<keyword evidence="9" id="KW-1185">Reference proteome</keyword>
<dbReference type="InterPro" id="IPR036259">
    <property type="entry name" value="MFS_trans_sf"/>
</dbReference>
<evidence type="ECO:0000256" key="1">
    <source>
        <dbReference type="ARBA" id="ARBA00004141"/>
    </source>
</evidence>
<dbReference type="PANTHER" id="PTHR23501">
    <property type="entry name" value="MAJOR FACILITATOR SUPERFAMILY"/>
    <property type="match status" value="1"/>
</dbReference>
<evidence type="ECO:0000256" key="2">
    <source>
        <dbReference type="ARBA" id="ARBA00022692"/>
    </source>
</evidence>
<evidence type="ECO:0000259" key="7">
    <source>
        <dbReference type="PROSITE" id="PS50850"/>
    </source>
</evidence>
<dbReference type="Gene3D" id="1.20.1720.10">
    <property type="entry name" value="Multidrug resistance protein D"/>
    <property type="match status" value="1"/>
</dbReference>
<dbReference type="EMBL" id="JACAZE010000010">
    <property type="protein sequence ID" value="KAF7305394.1"/>
    <property type="molecule type" value="Genomic_DNA"/>
</dbReference>
<feature type="transmembrane region" description="Helical" evidence="6">
    <location>
        <begin position="59"/>
        <end position="84"/>
    </location>
</feature>
<dbReference type="AlphaFoldDB" id="A0A8H6WAL4"/>
<feature type="transmembrane region" description="Helical" evidence="6">
    <location>
        <begin position="532"/>
        <end position="554"/>
    </location>
</feature>
<name>A0A8H6WAL4_MYCCL</name>
<feature type="transmembrane region" description="Helical" evidence="6">
    <location>
        <begin position="185"/>
        <end position="206"/>
    </location>
</feature>
<evidence type="ECO:0000256" key="3">
    <source>
        <dbReference type="ARBA" id="ARBA00022989"/>
    </source>
</evidence>
<feature type="compositionally biased region" description="Pro residues" evidence="5">
    <location>
        <begin position="26"/>
        <end position="37"/>
    </location>
</feature>
<feature type="transmembrane region" description="Helical" evidence="6">
    <location>
        <begin position="96"/>
        <end position="115"/>
    </location>
</feature>
<feature type="transmembrane region" description="Helical" evidence="6">
    <location>
        <begin position="426"/>
        <end position="447"/>
    </location>
</feature>
<keyword evidence="2 6" id="KW-0812">Transmembrane</keyword>
<reference evidence="8" key="1">
    <citation type="submission" date="2020-05" db="EMBL/GenBank/DDBJ databases">
        <title>Mycena genomes resolve the evolution of fungal bioluminescence.</title>
        <authorList>
            <person name="Tsai I.J."/>
        </authorList>
    </citation>
    <scope>NUCLEOTIDE SEQUENCE</scope>
    <source>
        <strain evidence="8">110903Hualien_Pintung</strain>
    </source>
</reference>
<dbReference type="Pfam" id="PF07690">
    <property type="entry name" value="MFS_1"/>
    <property type="match status" value="1"/>
</dbReference>
<dbReference type="PANTHER" id="PTHR23501:SF198">
    <property type="entry name" value="AZOLE RESISTANCE PROTEIN 1-RELATED"/>
    <property type="match status" value="1"/>
</dbReference>
<feature type="transmembrane region" description="Helical" evidence="6">
    <location>
        <begin position="459"/>
        <end position="482"/>
    </location>
</feature>
<sequence>MMSQVIASESRESLRTVNSAQADAQPSPPPSPAPKPEPAAASKPNATSSEGTILTGSKLAVVFTAMLLTGLLIALDQTILSTALPQIATSFNSFTLQGWISSSFILAQTVFLLFYGQLLRVFPAKYTMLFATALFELGSIVCATAQNVGALVAGRTVSGVGAAGILVSMIQIIAQTTRLQDRPRLFAIVGAIFGLAAIIGPLIGGALTDRAGWRWCFILNLPFGALSLFFVSILVKPSPPLGSDPSKRSYRDLLEQTRRLDFVGATLVAATVTILVLALQWGGNTKPWSSPAVITCLALTPVLATLTIIWEIKLGERAMVPTKSVFKSRSIYAIILFAFLTRFAQLLYSYYIPIFYQAARHRSPIQSGLNLLAFMLGSVGGMIGSGQLVSQFGFYHPFLLATGCFLVVGSGLLYTVSPSTSSNALIGYQILAGIGIGLGTQNPLLAMQAEFTALNEMKLIAQASSMASFGQFLGGTLGLGAAEPIFASMLAKNLKRYAPDAPANVVTQDPTTIYTALSPEQIPEVVKAYTEALRVVFLLGVPIGILALAAALCIKGRKIQKVQKPPVKDAEKGA</sequence>
<dbReference type="SUPFAM" id="SSF103473">
    <property type="entry name" value="MFS general substrate transporter"/>
    <property type="match status" value="1"/>
</dbReference>
<dbReference type="OrthoDB" id="10021397at2759"/>
<proteinExistence type="predicted"/>
<dbReference type="PROSITE" id="PS50850">
    <property type="entry name" value="MFS"/>
    <property type="match status" value="1"/>
</dbReference>
<dbReference type="PRINTS" id="PR01036">
    <property type="entry name" value="TCRTETB"/>
</dbReference>
<evidence type="ECO:0000256" key="4">
    <source>
        <dbReference type="ARBA" id="ARBA00023136"/>
    </source>
</evidence>
<evidence type="ECO:0000256" key="6">
    <source>
        <dbReference type="SAM" id="Phobius"/>
    </source>
</evidence>
<feature type="transmembrane region" description="Helical" evidence="6">
    <location>
        <begin position="397"/>
        <end position="414"/>
    </location>
</feature>
<evidence type="ECO:0000313" key="8">
    <source>
        <dbReference type="EMBL" id="KAF7305394.1"/>
    </source>
</evidence>
<keyword evidence="4 6" id="KW-0472">Membrane</keyword>
<keyword evidence="3 6" id="KW-1133">Transmembrane helix</keyword>
<comment type="subcellular location">
    <subcellularLocation>
        <location evidence="1">Membrane</location>
        <topology evidence="1">Multi-pass membrane protein</topology>
    </subcellularLocation>
</comment>
<feature type="transmembrane region" description="Helical" evidence="6">
    <location>
        <begin position="212"/>
        <end position="235"/>
    </location>
</feature>
<feature type="transmembrane region" description="Helical" evidence="6">
    <location>
        <begin position="260"/>
        <end position="282"/>
    </location>
</feature>
<feature type="transmembrane region" description="Helical" evidence="6">
    <location>
        <begin position="288"/>
        <end position="310"/>
    </location>
</feature>
<dbReference type="Gene3D" id="1.20.1250.20">
    <property type="entry name" value="MFS general substrate transporter like domains"/>
    <property type="match status" value="1"/>
</dbReference>
<feature type="domain" description="Major facilitator superfamily (MFS) profile" evidence="7">
    <location>
        <begin position="62"/>
        <end position="559"/>
    </location>
</feature>
<dbReference type="GO" id="GO:0022857">
    <property type="term" value="F:transmembrane transporter activity"/>
    <property type="evidence" value="ECO:0007669"/>
    <property type="project" value="InterPro"/>
</dbReference>
<dbReference type="InterPro" id="IPR020846">
    <property type="entry name" value="MFS_dom"/>
</dbReference>
<dbReference type="Proteomes" id="UP000613580">
    <property type="component" value="Unassembled WGS sequence"/>
</dbReference>
<accession>A0A8H6WAL4</accession>